<comment type="similarity">
    <text evidence="2">Belongs to the ApbE family.</text>
</comment>
<evidence type="ECO:0000256" key="8">
    <source>
        <dbReference type="ARBA" id="ARBA00022827"/>
    </source>
</evidence>
<evidence type="ECO:0000256" key="3">
    <source>
        <dbReference type="ARBA" id="ARBA00011955"/>
    </source>
</evidence>
<evidence type="ECO:0000313" key="12">
    <source>
        <dbReference type="EMBL" id="EJP72573.1"/>
    </source>
</evidence>
<evidence type="ECO:0000256" key="9">
    <source>
        <dbReference type="ARBA" id="ARBA00022842"/>
    </source>
</evidence>
<evidence type="ECO:0000256" key="11">
    <source>
        <dbReference type="ARBA" id="ARBA00048540"/>
    </source>
</evidence>
<evidence type="ECO:0000256" key="1">
    <source>
        <dbReference type="ARBA" id="ARBA00001946"/>
    </source>
</evidence>
<comment type="cofactor">
    <cofactor evidence="1">
        <name>Mg(2+)</name>
        <dbReference type="ChEBI" id="CHEBI:18420"/>
    </cofactor>
</comment>
<keyword evidence="12" id="KW-0449">Lipoprotein</keyword>
<dbReference type="GO" id="GO:0016740">
    <property type="term" value="F:transferase activity"/>
    <property type="evidence" value="ECO:0007669"/>
    <property type="project" value="UniProtKB-KW"/>
</dbReference>
<evidence type="ECO:0000313" key="13">
    <source>
        <dbReference type="Proteomes" id="UP000010116"/>
    </source>
</evidence>
<keyword evidence="8" id="KW-0274">FAD</keyword>
<dbReference type="AlphaFoldDB" id="J5KB41"/>
<sequence>MGMISGNYGFSPTFDKDLSNATYENRFILNNNNKSITKLNDFWFDLSSIAKGYAVDLIYEYLLQNDFTNFFIEIGGEMFITGLNNNNKWNIGISNPENPLEPIVTLPLTNVAIATSGEYMNFYYSNNKVISHTLNSNTGEPINNKSTSVTVINSNSTTDADALATALNAMPFEQALDFSNNNNMSVMFIIKTLESSEIVYSDSWYDLIND</sequence>
<dbReference type="InterPro" id="IPR003374">
    <property type="entry name" value="ApbE-like_sf"/>
</dbReference>
<dbReference type="EC" id="2.7.1.180" evidence="3"/>
<dbReference type="PANTHER" id="PTHR30040:SF2">
    <property type="entry name" value="FAD:PROTEIN FMN TRANSFERASE"/>
    <property type="match status" value="1"/>
</dbReference>
<evidence type="ECO:0000256" key="2">
    <source>
        <dbReference type="ARBA" id="ARBA00008282"/>
    </source>
</evidence>
<dbReference type="Proteomes" id="UP000010116">
    <property type="component" value="Unassembled WGS sequence"/>
</dbReference>
<dbReference type="SUPFAM" id="SSF143631">
    <property type="entry name" value="ApbE-like"/>
    <property type="match status" value="1"/>
</dbReference>
<dbReference type="GO" id="GO:0046872">
    <property type="term" value="F:metal ion binding"/>
    <property type="evidence" value="ECO:0007669"/>
    <property type="project" value="UniProtKB-KW"/>
</dbReference>
<protein>
    <recommendedName>
        <fullName evidence="4">FAD:protein FMN transferase</fullName>
        <ecNumber evidence="3">2.7.1.180</ecNumber>
    </recommendedName>
    <alternativeName>
        <fullName evidence="10">Flavin transferase</fullName>
    </alternativeName>
</protein>
<dbReference type="HOGENOM" id="CLU_1309400_0_0_6"/>
<gene>
    <name evidence="12" type="ORF">NT02SARS_1086</name>
</gene>
<evidence type="ECO:0000256" key="6">
    <source>
        <dbReference type="ARBA" id="ARBA00022679"/>
    </source>
</evidence>
<dbReference type="EMBL" id="JH611190">
    <property type="protein sequence ID" value="EJP72573.1"/>
    <property type="molecule type" value="Genomic_DNA"/>
</dbReference>
<keyword evidence="6" id="KW-0808">Transferase</keyword>
<keyword evidence="5" id="KW-0285">Flavoprotein</keyword>
<evidence type="ECO:0000256" key="7">
    <source>
        <dbReference type="ARBA" id="ARBA00022723"/>
    </source>
</evidence>
<evidence type="ECO:0000256" key="5">
    <source>
        <dbReference type="ARBA" id="ARBA00022630"/>
    </source>
</evidence>
<evidence type="ECO:0000256" key="4">
    <source>
        <dbReference type="ARBA" id="ARBA00016337"/>
    </source>
</evidence>
<dbReference type="Pfam" id="PF02424">
    <property type="entry name" value="ApbE"/>
    <property type="match status" value="1"/>
</dbReference>
<comment type="catalytic activity">
    <reaction evidence="11">
        <text>L-threonyl-[protein] + FAD = FMN-L-threonyl-[protein] + AMP + H(+)</text>
        <dbReference type="Rhea" id="RHEA:36847"/>
        <dbReference type="Rhea" id="RHEA-COMP:11060"/>
        <dbReference type="Rhea" id="RHEA-COMP:11061"/>
        <dbReference type="ChEBI" id="CHEBI:15378"/>
        <dbReference type="ChEBI" id="CHEBI:30013"/>
        <dbReference type="ChEBI" id="CHEBI:57692"/>
        <dbReference type="ChEBI" id="CHEBI:74257"/>
        <dbReference type="ChEBI" id="CHEBI:456215"/>
        <dbReference type="EC" id="2.7.1.180"/>
    </reaction>
</comment>
<keyword evidence="7" id="KW-0479">Metal-binding</keyword>
<dbReference type="PANTHER" id="PTHR30040">
    <property type="entry name" value="THIAMINE BIOSYNTHESIS LIPOPROTEIN APBE"/>
    <property type="match status" value="1"/>
</dbReference>
<name>J5KB41_9GAMM</name>
<reference evidence="12 13" key="1">
    <citation type="journal article" date="2012" name="ISME J.">
        <title>Genomic insights to SAR86, an abundant and uncultivated marine bacterial lineage.</title>
        <authorList>
            <person name="Dupont C.L."/>
            <person name="Rusch D.B."/>
            <person name="Yooseph S."/>
            <person name="Lombardo M.J."/>
            <person name="Richter R.A."/>
            <person name="Valas R."/>
            <person name="Novotny M."/>
            <person name="Yee-Greenbaum J."/>
            <person name="Selengut J.D."/>
            <person name="Haft D.H."/>
            <person name="Halpern A.L."/>
            <person name="Lasken R.S."/>
            <person name="Nealson K."/>
            <person name="Friedman R."/>
            <person name="Venter J.C."/>
        </authorList>
    </citation>
    <scope>NUCLEOTIDE SEQUENCE [LARGE SCALE GENOMIC DNA]</scope>
</reference>
<evidence type="ECO:0000256" key="10">
    <source>
        <dbReference type="ARBA" id="ARBA00031306"/>
    </source>
</evidence>
<organism evidence="12 13">
    <name type="scientific">SAR86 cluster bacterium SAR86B</name>
    <dbReference type="NCBI Taxonomy" id="1123867"/>
    <lineage>
        <taxon>Bacteria</taxon>
        <taxon>Pseudomonadati</taxon>
        <taxon>Pseudomonadota</taxon>
        <taxon>Gammaproteobacteria</taxon>
        <taxon>SAR86 cluster</taxon>
    </lineage>
</organism>
<dbReference type="Gene3D" id="3.10.520.10">
    <property type="entry name" value="ApbE-like domains"/>
    <property type="match status" value="1"/>
</dbReference>
<dbReference type="InterPro" id="IPR024932">
    <property type="entry name" value="ApbE"/>
</dbReference>
<accession>J5KB41</accession>
<proteinExistence type="inferred from homology"/>
<keyword evidence="9" id="KW-0460">Magnesium</keyword>